<evidence type="ECO:0000313" key="1">
    <source>
        <dbReference type="EMBL" id="KAF5201371.1"/>
    </source>
</evidence>
<proteinExistence type="predicted"/>
<name>A0A7J6WVD5_THATH</name>
<reference evidence="1 2" key="1">
    <citation type="submission" date="2020-06" db="EMBL/GenBank/DDBJ databases">
        <title>Transcriptomic and genomic resources for Thalictrum thalictroides and T. hernandezii: Facilitating candidate gene discovery in an emerging model plant lineage.</title>
        <authorList>
            <person name="Arias T."/>
            <person name="Riano-Pachon D.M."/>
            <person name="Di Stilio V.S."/>
        </authorList>
    </citation>
    <scope>NUCLEOTIDE SEQUENCE [LARGE SCALE GENOMIC DNA]</scope>
    <source>
        <strain evidence="2">cv. WT478/WT964</strain>
        <tissue evidence="1">Leaves</tissue>
    </source>
</reference>
<comment type="caution">
    <text evidence="1">The sequence shown here is derived from an EMBL/GenBank/DDBJ whole genome shotgun (WGS) entry which is preliminary data.</text>
</comment>
<dbReference type="Proteomes" id="UP000554482">
    <property type="component" value="Unassembled WGS sequence"/>
</dbReference>
<gene>
    <name evidence="1" type="ORF">FRX31_009042</name>
</gene>
<keyword evidence="2" id="KW-1185">Reference proteome</keyword>
<dbReference type="EMBL" id="JABWDY010009516">
    <property type="protein sequence ID" value="KAF5201371.1"/>
    <property type="molecule type" value="Genomic_DNA"/>
</dbReference>
<accession>A0A7J6WVD5</accession>
<sequence>MFQTHMESVGCLRHPNLVPVRAYIEAQEERLIVYDYQKEMVDCSQLPKISEMADCSQLRNDLLSLIGLSKRTGSTRNNIAELQAIRAGLFKALELKFDRIVVDSLFVSI</sequence>
<evidence type="ECO:0000313" key="2">
    <source>
        <dbReference type="Proteomes" id="UP000554482"/>
    </source>
</evidence>
<organism evidence="1 2">
    <name type="scientific">Thalictrum thalictroides</name>
    <name type="common">Rue-anemone</name>
    <name type="synonym">Anemone thalictroides</name>
    <dbReference type="NCBI Taxonomy" id="46969"/>
    <lineage>
        <taxon>Eukaryota</taxon>
        <taxon>Viridiplantae</taxon>
        <taxon>Streptophyta</taxon>
        <taxon>Embryophyta</taxon>
        <taxon>Tracheophyta</taxon>
        <taxon>Spermatophyta</taxon>
        <taxon>Magnoliopsida</taxon>
        <taxon>Ranunculales</taxon>
        <taxon>Ranunculaceae</taxon>
        <taxon>Thalictroideae</taxon>
        <taxon>Thalictrum</taxon>
    </lineage>
</organism>
<dbReference type="Gene3D" id="3.30.200.20">
    <property type="entry name" value="Phosphorylase Kinase, domain 1"/>
    <property type="match status" value="1"/>
</dbReference>
<dbReference type="OrthoDB" id="4062651at2759"/>
<dbReference type="AlphaFoldDB" id="A0A7J6WVD5"/>
<protein>
    <submittedName>
        <fullName evidence="1">Uncharacterized protein</fullName>
    </submittedName>
</protein>